<evidence type="ECO:0000313" key="2">
    <source>
        <dbReference type="EMBL" id="NMU93124.1"/>
    </source>
</evidence>
<name>A0A848NQ12_9BURK</name>
<protein>
    <recommendedName>
        <fullName evidence="4">S-layer family protein</fullName>
    </recommendedName>
</protein>
<evidence type="ECO:0008006" key="4">
    <source>
        <dbReference type="Google" id="ProtNLM"/>
    </source>
</evidence>
<comment type="caution">
    <text evidence="2">The sequence shown here is derived from an EMBL/GenBank/DDBJ whole genome shotgun (WGS) entry which is preliminary data.</text>
</comment>
<feature type="compositionally biased region" description="Low complexity" evidence="1">
    <location>
        <begin position="955"/>
        <end position="964"/>
    </location>
</feature>
<sequence>MAGAALTINTDTAITANAINTGTGSVSLTSRYANTDLAPTIGGSGLITGNNVSLSALGTNGSVSAQTSASNLSIASAGNVSVANNKALTALSLTANHNSSSGSINNTYNISASAMTAFSLSDSTGVAGLTLNNITNTGNLALSISSDRALTVNNVSTAAGGSVTLASSGTIYGNSSSASSPNITTGALTLNAGSVTGTYATNQPLFVSVDSLSSNVRGSLWVSNNRNLTLLDNSATSSGEVHLTNRPLTPVGGRFVTPVLTLTATQSIGAAGNAMQTDTRQLTTQSGGNLYINNASDLFSLNITANHANSAVDNVVQVAAKGLTFNVTDAGVYTMTEVSDLTGLNFSFNGDRTLYVGNVDVGPANTVSLGAFGSGTHILNLTPTSHITGDVVTLGASGQIGVASGDNSGSIHTTTGELYLTAGSHVYLDNDRDLASLSLYATGSSAATYQILSNELLFDVAHNGSRLQVNEVRDNTGLNLMLSSNVGQDIGIIDTTENGTVRLSSNNSILGSADDSQRITAASVQITTQGSGAIGAVGREINLSAPLVNIQNAGDVYIDSDRHIDALTLYSTGNSARSYGITSPTRDGGNIVFQAADGGSGSSAGLVLTRIEDAGGLNLSVTSDRSITVGAINVGYDNVALYSRGGSLLGDGDANSKIDAAGLTLTAANAIGAAGTGNAIDTRVSTLSGRADNGGAFITVEGNTSLPSLTSTGASSVSNTVGDIELGTVNTNGNAFSVNNTGGSILSGTINNATTVNLTANGSIGNKSAIRTNALNGGTTTVTLSATKTDRADGSIALNETYGLQATSVTAAGDITLAADTGGNGRNLTVGTVTSTDGAVTLSTARGSITGINNSNLVTGKSVNLTANYGTAATIGASNSARLHLNTGKLTMATPGSIHVPHHPALSDPTHIPANPQDPHPERPAPPAPTPPHPNLNRPPPRPHVDPHPPPATHPPTRTTPAPT</sequence>
<accession>A0A848NQ12</accession>
<feature type="region of interest" description="Disordered" evidence="1">
    <location>
        <begin position="894"/>
        <end position="964"/>
    </location>
</feature>
<evidence type="ECO:0000256" key="1">
    <source>
        <dbReference type="SAM" id="MobiDB-lite"/>
    </source>
</evidence>
<dbReference type="AlphaFoldDB" id="A0A848NQ12"/>
<feature type="compositionally biased region" description="Pro residues" evidence="1">
    <location>
        <begin position="924"/>
        <end position="954"/>
    </location>
</feature>
<gene>
    <name evidence="2" type="ORF">HGQ98_26860</name>
</gene>
<dbReference type="RefSeq" id="WP_283242635.1">
    <property type="nucleotide sequence ID" value="NZ_JABBZE010000531.1"/>
</dbReference>
<feature type="non-terminal residue" evidence="2">
    <location>
        <position position="964"/>
    </location>
</feature>
<proteinExistence type="predicted"/>
<evidence type="ECO:0000313" key="3">
    <source>
        <dbReference type="Proteomes" id="UP000542405"/>
    </source>
</evidence>
<reference evidence="2 3" key="1">
    <citation type="submission" date="2020-04" db="EMBL/GenBank/DDBJ databases">
        <title>Achromobacter ruhlandii genome sequencing and assembly.</title>
        <authorList>
            <person name="Martins R.C.R."/>
            <person name="Perdigao-Neto L.V."/>
            <person name="Levin A.S.S."/>
            <person name="Costa S.F."/>
        </authorList>
    </citation>
    <scope>NUCLEOTIDE SEQUENCE [LARGE SCALE GENOMIC DNA]</scope>
    <source>
        <strain evidence="2 3">9035ralo</strain>
    </source>
</reference>
<organism evidence="2 3">
    <name type="scientific">Achromobacter ruhlandii</name>
    <dbReference type="NCBI Taxonomy" id="72557"/>
    <lineage>
        <taxon>Bacteria</taxon>
        <taxon>Pseudomonadati</taxon>
        <taxon>Pseudomonadota</taxon>
        <taxon>Betaproteobacteria</taxon>
        <taxon>Burkholderiales</taxon>
        <taxon>Alcaligenaceae</taxon>
        <taxon>Achromobacter</taxon>
    </lineage>
</organism>
<dbReference type="EMBL" id="JABBZE010000531">
    <property type="protein sequence ID" value="NMU93124.1"/>
    <property type="molecule type" value="Genomic_DNA"/>
</dbReference>
<dbReference type="Proteomes" id="UP000542405">
    <property type="component" value="Unassembled WGS sequence"/>
</dbReference>